<gene>
    <name evidence="6" type="ORF">KV203_13710</name>
</gene>
<dbReference type="Gene3D" id="3.40.50.720">
    <property type="entry name" value="NAD(P)-binding Rossmann-like Domain"/>
    <property type="match status" value="1"/>
</dbReference>
<evidence type="ECO:0000313" key="7">
    <source>
        <dbReference type="Proteomes" id="UP000887023"/>
    </source>
</evidence>
<keyword evidence="2" id="KW-0560">Oxidoreductase</keyword>
<dbReference type="InterPro" id="IPR008927">
    <property type="entry name" value="6-PGluconate_DH-like_C_sf"/>
</dbReference>
<dbReference type="InterPro" id="IPR036291">
    <property type="entry name" value="NAD(P)-bd_dom_sf"/>
</dbReference>
<dbReference type="RefSeq" id="WP_066470589.1">
    <property type="nucleotide sequence ID" value="NZ_CBCRUZ010000002.1"/>
</dbReference>
<dbReference type="Pfam" id="PF03446">
    <property type="entry name" value="NAD_binding_2"/>
    <property type="match status" value="1"/>
</dbReference>
<keyword evidence="3" id="KW-0520">NAD</keyword>
<dbReference type="SUPFAM" id="SSF48179">
    <property type="entry name" value="6-phosphogluconate dehydrogenase C-terminal domain-like"/>
    <property type="match status" value="1"/>
</dbReference>
<accession>A0ABX8S7H2</accession>
<sequence>MSLVVGFVGAGRMGRPMVRRLLDAGYAVHVCARRDEIREEVRSWGAEVAGSPAEVADSADVTITCLYSDDQLLEVLGGPDGVLAAVRPGTPVVSHTTGTVATVTRLAAESTARGILLDGPVSGGAHDIAAGRLTVLLGGPADAVYRVAPVLAAYADPLIETGPLGTALAVKLVNNMVFAANAQLLAAALTVGEELGTSGPQLLEALSRCSGNSYALGVIHRAGGIASFTTNAGPFLRKDVAACLSAATDLGIDLGVLLHAIDAGPLELR</sequence>
<proteinExistence type="inferred from homology"/>
<dbReference type="InterPro" id="IPR006115">
    <property type="entry name" value="6PGDH_NADP-bd"/>
</dbReference>
<comment type="similarity">
    <text evidence="1">Belongs to the HIBADH-related family.</text>
</comment>
<evidence type="ECO:0000259" key="4">
    <source>
        <dbReference type="Pfam" id="PF03446"/>
    </source>
</evidence>
<evidence type="ECO:0000256" key="1">
    <source>
        <dbReference type="ARBA" id="ARBA00009080"/>
    </source>
</evidence>
<protein>
    <submittedName>
        <fullName evidence="6">NAD(P)-dependent oxidoreductase</fullName>
    </submittedName>
</protein>
<dbReference type="EMBL" id="CP079105">
    <property type="protein sequence ID" value="QXQ12962.1"/>
    <property type="molecule type" value="Genomic_DNA"/>
</dbReference>
<evidence type="ECO:0000256" key="3">
    <source>
        <dbReference type="ARBA" id="ARBA00023027"/>
    </source>
</evidence>
<dbReference type="PANTHER" id="PTHR43060:SF15">
    <property type="entry name" value="3-HYDROXYISOBUTYRATE DEHYDROGENASE-LIKE 1, MITOCHONDRIAL-RELATED"/>
    <property type="match status" value="1"/>
</dbReference>
<dbReference type="InterPro" id="IPR013328">
    <property type="entry name" value="6PGD_dom2"/>
</dbReference>
<feature type="domain" description="6-phosphogluconate dehydrogenase NADP-binding" evidence="4">
    <location>
        <begin position="5"/>
        <end position="157"/>
    </location>
</feature>
<name>A0ABX8S7H2_9ACTN</name>
<evidence type="ECO:0000259" key="5">
    <source>
        <dbReference type="Pfam" id="PF14833"/>
    </source>
</evidence>
<dbReference type="PANTHER" id="PTHR43060">
    <property type="entry name" value="3-HYDROXYISOBUTYRATE DEHYDROGENASE-LIKE 1, MITOCHONDRIAL-RELATED"/>
    <property type="match status" value="1"/>
</dbReference>
<feature type="domain" description="3-hydroxyisobutyrate dehydrogenase-like NAD-binding" evidence="5">
    <location>
        <begin position="165"/>
        <end position="256"/>
    </location>
</feature>
<dbReference type="Pfam" id="PF14833">
    <property type="entry name" value="NAD_binding_11"/>
    <property type="match status" value="1"/>
</dbReference>
<dbReference type="Gene3D" id="1.10.1040.10">
    <property type="entry name" value="N-(1-d-carboxylethyl)-l-norvaline Dehydrogenase, domain 2"/>
    <property type="match status" value="1"/>
</dbReference>
<dbReference type="InterPro" id="IPR029154">
    <property type="entry name" value="HIBADH-like_NADP-bd"/>
</dbReference>
<reference evidence="6" key="1">
    <citation type="submission" date="2021-07" db="EMBL/GenBank/DDBJ databases">
        <title>Candidatus Kaistella beijingensis sp. nov. isolated from a municipal wastewater treatment plant is involved in sludge foaming.</title>
        <authorList>
            <person name="Song Y."/>
            <person name="Liu S.-J."/>
        </authorList>
    </citation>
    <scope>NUCLEOTIDE SEQUENCE</scope>
    <source>
        <strain evidence="6">DSM 43998</strain>
    </source>
</reference>
<dbReference type="PIRSF" id="PIRSF000103">
    <property type="entry name" value="HIBADH"/>
    <property type="match status" value="1"/>
</dbReference>
<keyword evidence="7" id="KW-1185">Reference proteome</keyword>
<dbReference type="InterPro" id="IPR015815">
    <property type="entry name" value="HIBADH-related"/>
</dbReference>
<dbReference type="SUPFAM" id="SSF51735">
    <property type="entry name" value="NAD(P)-binding Rossmann-fold domains"/>
    <property type="match status" value="1"/>
</dbReference>
<evidence type="ECO:0000256" key="2">
    <source>
        <dbReference type="ARBA" id="ARBA00023002"/>
    </source>
</evidence>
<organism evidence="6 7">
    <name type="scientific">Skermania pinensis</name>
    <dbReference type="NCBI Taxonomy" id="39122"/>
    <lineage>
        <taxon>Bacteria</taxon>
        <taxon>Bacillati</taxon>
        <taxon>Actinomycetota</taxon>
        <taxon>Actinomycetes</taxon>
        <taxon>Mycobacteriales</taxon>
        <taxon>Gordoniaceae</taxon>
        <taxon>Skermania</taxon>
    </lineage>
</organism>
<evidence type="ECO:0000313" key="6">
    <source>
        <dbReference type="EMBL" id="QXQ12962.1"/>
    </source>
</evidence>
<dbReference type="Proteomes" id="UP000887023">
    <property type="component" value="Chromosome"/>
</dbReference>